<dbReference type="PROSITE" id="PS00330">
    <property type="entry name" value="HEMOLYSIN_CALCIUM"/>
    <property type="match status" value="2"/>
</dbReference>
<dbReference type="AlphaFoldDB" id="A0A109BDH8"/>
<comment type="subcellular location">
    <subcellularLocation>
        <location evidence="1">Secreted</location>
    </subcellularLocation>
</comment>
<evidence type="ECO:0000313" key="4">
    <source>
        <dbReference type="Proteomes" id="UP000059074"/>
    </source>
</evidence>
<dbReference type="PANTHER" id="PTHR38340:SF1">
    <property type="entry name" value="S-LAYER PROTEIN"/>
    <property type="match status" value="1"/>
</dbReference>
<name>A0A109BDH8_HYPSL</name>
<evidence type="ECO:0000313" key="3">
    <source>
        <dbReference type="EMBL" id="KWT66197.1"/>
    </source>
</evidence>
<dbReference type="InterPro" id="IPR050557">
    <property type="entry name" value="RTX_toxin/Mannuronan_C5-epim"/>
</dbReference>
<dbReference type="SUPFAM" id="SSF51120">
    <property type="entry name" value="beta-Roll"/>
    <property type="match status" value="2"/>
</dbReference>
<organism evidence="3 4">
    <name type="scientific">Hyphomicrobium sulfonivorans</name>
    <dbReference type="NCBI Taxonomy" id="121290"/>
    <lineage>
        <taxon>Bacteria</taxon>
        <taxon>Pseudomonadati</taxon>
        <taxon>Pseudomonadota</taxon>
        <taxon>Alphaproteobacteria</taxon>
        <taxon>Hyphomicrobiales</taxon>
        <taxon>Hyphomicrobiaceae</taxon>
        <taxon>Hyphomicrobium</taxon>
    </lineage>
</organism>
<dbReference type="GO" id="GO:0005509">
    <property type="term" value="F:calcium ion binding"/>
    <property type="evidence" value="ECO:0007669"/>
    <property type="project" value="InterPro"/>
</dbReference>
<dbReference type="STRING" id="121290.APY04_2393"/>
<comment type="caution">
    <text evidence="3">The sequence shown here is derived from an EMBL/GenBank/DDBJ whole genome shotgun (WGS) entry which is preliminary data.</text>
</comment>
<dbReference type="Pfam" id="PF00353">
    <property type="entry name" value="HemolysinCabind"/>
    <property type="match status" value="2"/>
</dbReference>
<dbReference type="PANTHER" id="PTHR38340">
    <property type="entry name" value="S-LAYER PROTEIN"/>
    <property type="match status" value="1"/>
</dbReference>
<dbReference type="EMBL" id="LMTR01000073">
    <property type="protein sequence ID" value="KWT66197.1"/>
    <property type="molecule type" value="Genomic_DNA"/>
</dbReference>
<dbReference type="Gene3D" id="2.150.10.10">
    <property type="entry name" value="Serralysin-like metalloprotease, C-terminal"/>
    <property type="match status" value="2"/>
</dbReference>
<dbReference type="InterPro" id="IPR001343">
    <property type="entry name" value="Hemolysn_Ca-bd"/>
</dbReference>
<dbReference type="InterPro" id="IPR018511">
    <property type="entry name" value="Hemolysin-typ_Ca-bd_CS"/>
</dbReference>
<protein>
    <submittedName>
        <fullName evidence="3">Hemolysin-type calcium-binding region</fullName>
    </submittedName>
</protein>
<proteinExistence type="predicted"/>
<dbReference type="PRINTS" id="PR00313">
    <property type="entry name" value="CABNDNGRPT"/>
</dbReference>
<dbReference type="GO" id="GO:0005576">
    <property type="term" value="C:extracellular region"/>
    <property type="evidence" value="ECO:0007669"/>
    <property type="project" value="UniProtKB-SubCell"/>
</dbReference>
<dbReference type="PATRIC" id="fig|121290.4.peg.296"/>
<evidence type="ECO:0000256" key="2">
    <source>
        <dbReference type="ARBA" id="ARBA00022525"/>
    </source>
</evidence>
<keyword evidence="4" id="KW-1185">Reference proteome</keyword>
<dbReference type="Proteomes" id="UP000059074">
    <property type="component" value="Unassembled WGS sequence"/>
</dbReference>
<accession>A0A109BDH8</accession>
<dbReference type="OrthoDB" id="7932685at2"/>
<gene>
    <name evidence="3" type="ORF">APY04_2393</name>
</gene>
<dbReference type="InterPro" id="IPR011049">
    <property type="entry name" value="Serralysin-like_metalloprot_C"/>
</dbReference>
<keyword evidence="2" id="KW-0964">Secreted</keyword>
<evidence type="ECO:0000256" key="1">
    <source>
        <dbReference type="ARBA" id="ARBA00004613"/>
    </source>
</evidence>
<reference evidence="3 4" key="1">
    <citation type="submission" date="2015-10" db="EMBL/GenBank/DDBJ databases">
        <title>Transcriptomic analysis of a linuron degrading triple-species bacterial consortium.</title>
        <authorList>
            <person name="Albers P."/>
        </authorList>
    </citation>
    <scope>NUCLEOTIDE SEQUENCE [LARGE SCALE GENOMIC DNA]</scope>
    <source>
        <strain evidence="3 4">WDL6</strain>
    </source>
</reference>
<sequence>MPRVRIEWVPVQMFGLGRLGFDHLQLVFESDGHSQDHWYVMEGVRDAGPHGIFLGIEGADGRTTLATANVAARADLSAKIGTPELRGSRALPYNGEELRAWETMAGFARTIEEEDYPYIAYSLPGSPNPTINSSSAVASLIHYSGLDPNTTLPHGMHFSPGMTTLLGTGSDDIMRAEHGFSTFIGGRGNDTFSGSNTANTIEKFYGGEDDDLFRWSGGFNIIHGGMPALNYAADGTDVIDYSGAGEVTITFNRHWIAHKVPNLTATFAGGTDHLFSIERIQWNHKTDRILPGKGIDLQEDNQILRPAADAEPGATRSAWLIQHDTVADIEGLIGDDNNNRIVGSARGDIIEGRGGDDVIYGGPGNDTLIGGTGSDAYVYLPGDGDDTIIELASANGDIDELILTSGIDPGQVELIAIAERDLLISMPDGSVLIAGFFDGAGAGIERIVFDNAPSWDRSEIVARAAAGFPIATAGSELPTSSLGDIFQLLPGAVDAQPDTNRSFADAFLSPVL</sequence>